<organism evidence="1 2">
    <name type="scientific">Smittium mucronatum</name>
    <dbReference type="NCBI Taxonomy" id="133383"/>
    <lineage>
        <taxon>Eukaryota</taxon>
        <taxon>Fungi</taxon>
        <taxon>Fungi incertae sedis</taxon>
        <taxon>Zoopagomycota</taxon>
        <taxon>Kickxellomycotina</taxon>
        <taxon>Harpellomycetes</taxon>
        <taxon>Harpellales</taxon>
        <taxon>Legeriomycetaceae</taxon>
        <taxon>Smittium</taxon>
    </lineage>
</organism>
<dbReference type="EMBL" id="LSSL01006352">
    <property type="protein sequence ID" value="OLY78472.1"/>
    <property type="molecule type" value="Genomic_DNA"/>
</dbReference>
<protein>
    <submittedName>
        <fullName evidence="1">Uncharacterized protein</fullName>
    </submittedName>
</protein>
<dbReference type="AlphaFoldDB" id="A0A1R0GNK5"/>
<evidence type="ECO:0000313" key="1">
    <source>
        <dbReference type="EMBL" id="OLY78472.1"/>
    </source>
</evidence>
<keyword evidence="2" id="KW-1185">Reference proteome</keyword>
<dbReference type="Proteomes" id="UP000187455">
    <property type="component" value="Unassembled WGS sequence"/>
</dbReference>
<comment type="caution">
    <text evidence="1">The sequence shown here is derived from an EMBL/GenBank/DDBJ whole genome shotgun (WGS) entry which is preliminary data.</text>
</comment>
<accession>A0A1R0GNK5</accession>
<evidence type="ECO:0000313" key="2">
    <source>
        <dbReference type="Proteomes" id="UP000187455"/>
    </source>
</evidence>
<proteinExistence type="predicted"/>
<reference evidence="1 2" key="1">
    <citation type="journal article" date="2016" name="Mol. Biol. Evol.">
        <title>Genome-Wide Survey of Gut Fungi (Harpellales) Reveals the First Horizontally Transferred Ubiquitin Gene from a Mosquito Host.</title>
        <authorList>
            <person name="Wang Y."/>
            <person name="White M.M."/>
            <person name="Kvist S."/>
            <person name="Moncalvo J.M."/>
        </authorList>
    </citation>
    <scope>NUCLEOTIDE SEQUENCE [LARGE SCALE GENOMIC DNA]</scope>
    <source>
        <strain evidence="1 2">ALG-7-W6</strain>
    </source>
</reference>
<name>A0A1R0GNK5_9FUNG</name>
<sequence>MVSNYKQKLYFGDPVSCSRGAYYAMNGKFYAISSTLLHDYCYCPGISSKNFRLEDFWLGFTLYRCSNINSTIKFNHIQYYRSLESQIFHKHYSSSHISMKVGLDRAPNMPDGFFLSFLKFIDEL</sequence>
<gene>
    <name evidence="1" type="ORF">AYI68_g7483</name>
</gene>